<dbReference type="OrthoDB" id="5916729at2759"/>
<organism evidence="1 2">
    <name type="scientific">Trichinella nelsoni</name>
    <dbReference type="NCBI Taxonomy" id="6336"/>
    <lineage>
        <taxon>Eukaryota</taxon>
        <taxon>Metazoa</taxon>
        <taxon>Ecdysozoa</taxon>
        <taxon>Nematoda</taxon>
        <taxon>Enoplea</taxon>
        <taxon>Dorylaimia</taxon>
        <taxon>Trichinellida</taxon>
        <taxon>Trichinellidae</taxon>
        <taxon>Trichinella</taxon>
    </lineage>
</organism>
<keyword evidence="2" id="KW-1185">Reference proteome</keyword>
<accession>A0A0V0RWQ2</accession>
<gene>
    <name evidence="1" type="ORF">T07_14287</name>
</gene>
<protein>
    <submittedName>
        <fullName evidence="1">Uncharacterized protein</fullName>
    </submittedName>
</protein>
<reference evidence="1 2" key="1">
    <citation type="submission" date="2015-01" db="EMBL/GenBank/DDBJ databases">
        <title>Evolution of Trichinella species and genotypes.</title>
        <authorList>
            <person name="Korhonen P.K."/>
            <person name="Edoardo P."/>
            <person name="Giuseppe L.R."/>
            <person name="Gasser R.B."/>
        </authorList>
    </citation>
    <scope>NUCLEOTIDE SEQUENCE [LARGE SCALE GENOMIC DNA]</scope>
    <source>
        <strain evidence="1">ISS37</strain>
    </source>
</reference>
<sequence>MNANNLYIFLKNRHIPLSSRLAVARKILFSIHLLPEKIKLNSKKRVNCEDLIVTVKDLVFDCLLAMLLQWTKNSLSLHEVNLIWSIMDDFFHNSFHATVYANRVSFMKAICTTLRNCSSAVHIEDDIASLLRCVLFLLRSKESVQMSRNVKFLMTVLSYLLLLRGRTFHQNGNVINYLNELITEISENILQLKSLWPSRNNRLEFVCKDILPYLPSVSVDKLKNENILYTLTLQMLFYKTAITTFSRYTISVEMTEYTRNENTTAEDSRLIQQLLNKLVECRFYEHSSFVNFFPKVVEACIEHYKDVPNFCSEQVLRLFQFAKVYTEQNCLLLENLLNVVISKKLKCISEDWTLLFSQTVDMLFSNVQDLHSRNVALKLWKQLFLLNPLVILPHYKRILNECCQMTQADTCSVEEYDFSTTLFGYFNSTGKLLEIVSTYCEMVLTKDNFEIHHDIMELFYNSEIDSVYLLNEIGSCVMRDCCKVMQTINSQLAPKKCLRLLELFEIILSAGRFKYVEGNVIEQSLAESLFSELDKRSEDSDIYISCKVRFCNILLKVLLLYNANKEAAVLHCNLMKKCLKKVTRSGDFLGSVLLLIYEGVAKEKNISINFINKSKCKIVKAIVEALNEVDSSNLENSSSSVAVALFLCLRYYQHILPVLNDEQLLNFFKTMVTLAIKSENKEVNMFVWNFSLFSELRLRNAAVDGILSVGIDCARQLFGELCNDLLHLENSPGKCPDLAIFENSKLIQKPEQIIRPERGVIQYFASLMKCLNNDNIYYESICCERQKRMALFAFTVLRSAVAFATVDSNSLLHSVIENVANSLHILLQLDSVRPVTLLITTSVVHHSVYYFSQQSTGEDELKTVFILQTAARLWHSVSRLKQFELSKNVKNVKKILKIINNDKERWQFYATFVSLVMRCSCVASIVFKDIQKWLVHVLNNAKKIESDVSALFPVAEVFFESEIMQEQCCEALKMQMLKFKEFYMSDVDFLDECDPSVFVHFLCISLKWKTSGRLKKYLMRGPGKFPDNMDWISYESKLLSRALSNSWDDFSPNELRALFTEVHSRRSEWSVFVVHATMNVENIVEKASWFPKYLKIFLYDWMYNRWYHFAEKTISSEGLFLLLALLLRKTLNMRLVHRSELLDIVLSFLLEVKIESFTVNDDRLTNIIAESCYLMRQLLCHFTAEAVKKIELFCRLFNNLFLLLCASCEFHSHKAAMLGYNVMRVFDVVSNSSKDFHRLIPSIIADFIRANANKPLCHDCSSLLMPGLHRLHSQLDQYSISFLVTNLSESDREVSMRACLAIAFYDLLDHISTIGQNSSATKDPSRVSAVPIYTEDSKLAQVCPSLTGNPLDYLYSKIISTVAIVLQIMQGNSPPVTVIERPK</sequence>
<evidence type="ECO:0000313" key="2">
    <source>
        <dbReference type="Proteomes" id="UP000054630"/>
    </source>
</evidence>
<dbReference type="EMBL" id="JYDL01000066">
    <property type="protein sequence ID" value="KRX18898.1"/>
    <property type="molecule type" value="Genomic_DNA"/>
</dbReference>
<name>A0A0V0RWQ2_9BILA</name>
<comment type="caution">
    <text evidence="1">The sequence shown here is derived from an EMBL/GenBank/DDBJ whole genome shotgun (WGS) entry which is preliminary data.</text>
</comment>
<dbReference type="Proteomes" id="UP000054630">
    <property type="component" value="Unassembled WGS sequence"/>
</dbReference>
<evidence type="ECO:0000313" key="1">
    <source>
        <dbReference type="EMBL" id="KRX18898.1"/>
    </source>
</evidence>
<proteinExistence type="predicted"/>